<keyword evidence="1" id="KW-0812">Transmembrane</keyword>
<keyword evidence="1" id="KW-1133">Transmembrane helix</keyword>
<feature type="transmembrane region" description="Helical" evidence="1">
    <location>
        <begin position="77"/>
        <end position="99"/>
    </location>
</feature>
<dbReference type="EMBL" id="LAZR01002947">
    <property type="protein sequence ID" value="KKN23706.1"/>
    <property type="molecule type" value="Genomic_DNA"/>
</dbReference>
<evidence type="ECO:0000256" key="1">
    <source>
        <dbReference type="SAM" id="Phobius"/>
    </source>
</evidence>
<sequence>MTLKILFGIGILIALYDIVTTWRKHTLKYASKKLVNEYRILPLLIWSLCTLLVGIVILGQVGTILKDTTLIYIEYPLVYSIILLSLLITVFWVVCKPLFHLNKPIIKYSEEELEWKKEEKEKTLKFLRKITPEFIAKRIK</sequence>
<feature type="transmembrane region" description="Helical" evidence="1">
    <location>
        <begin position="43"/>
        <end position="65"/>
    </location>
</feature>
<evidence type="ECO:0000313" key="2">
    <source>
        <dbReference type="EMBL" id="KKN23706.1"/>
    </source>
</evidence>
<keyword evidence="1" id="KW-0472">Membrane</keyword>
<gene>
    <name evidence="2" type="ORF">LCGC14_0902310</name>
</gene>
<organism evidence="2">
    <name type="scientific">marine sediment metagenome</name>
    <dbReference type="NCBI Taxonomy" id="412755"/>
    <lineage>
        <taxon>unclassified sequences</taxon>
        <taxon>metagenomes</taxon>
        <taxon>ecological metagenomes</taxon>
    </lineage>
</organism>
<comment type="caution">
    <text evidence="2">The sequence shown here is derived from an EMBL/GenBank/DDBJ whole genome shotgun (WGS) entry which is preliminary data.</text>
</comment>
<proteinExistence type="predicted"/>
<feature type="transmembrane region" description="Helical" evidence="1">
    <location>
        <begin position="6"/>
        <end position="22"/>
    </location>
</feature>
<reference evidence="2" key="1">
    <citation type="journal article" date="2015" name="Nature">
        <title>Complex archaea that bridge the gap between prokaryotes and eukaryotes.</title>
        <authorList>
            <person name="Spang A."/>
            <person name="Saw J.H."/>
            <person name="Jorgensen S.L."/>
            <person name="Zaremba-Niedzwiedzka K."/>
            <person name="Martijn J."/>
            <person name="Lind A.E."/>
            <person name="van Eijk R."/>
            <person name="Schleper C."/>
            <person name="Guy L."/>
            <person name="Ettema T.J."/>
        </authorList>
    </citation>
    <scope>NUCLEOTIDE SEQUENCE</scope>
</reference>
<name>A0A0F9RF54_9ZZZZ</name>
<accession>A0A0F9RF54</accession>
<protein>
    <submittedName>
        <fullName evidence="2">Uncharacterized protein</fullName>
    </submittedName>
</protein>
<dbReference type="AlphaFoldDB" id="A0A0F9RF54"/>